<sequence length="774" mass="89037">MKQPFLFKKDKMFGGALDFSFLLESPAGKYGFVRIKDGHFYVGDKRIRFYGFNIPFGNLCSSRQDAEIIAERLAKAGVNFVRLHAADSREWAEGHLLIDYSKGNSRNLDPEHWDRIDYLFYCLKQRGIYLQLDLFCYRSFMPDDGLDYPDNMMKYFKQVNVFNRRLIELQKEYATNYLTHLNPYTGLRYIDDTAVAIIQVMNEDGIFWYEGRDETGLPSYRKELDWRFNHYLLAKYGSRKALDAVWTKEDGTRCLLEDEDPELGTVRRLPHLEGTQMYCDWKANYRGMKSPARYADYTEFLTGIQLDFSKEMRDHLISLGTKCPINISNHAQGAADIYSLDRYTDVNMNNGYWNHPDTTKSGEPVYHDINMVENDPRKTVVDSPFKLNLVTRLNHDRVAGKPFMACEWNILYGTDFRSEALPMVAAYACLQDWDGMVLYAYHHADSMEKYDDYKLDGPFNLYNDPATWGQVGLCSYMFQRELVEPGRNRLEVCYSERDLFAVPRNWIAPYGYASYVSQVAAGFTGLKYSGDADAVLSSGNTPAGDYTAARHGLIYSRSPYADGAQKYRTLDRFLDLHRKAGENFEVLDQGDWIDEDYKNYSYILDRAMKKWGLLYEGQGLVNNGKLVSDTGELTFDFEKGIFRINAPRVKTVSGNIKGRTELGEYCFDIANDKMTLTLLALDGRDTDKSEHLLLIALGWCGNLGVKYDRLEEGRNMLDHGHGPVSIDSLEGKLETRNGVKIYPLNPDGTREKALCGENTFLFKEEGTMYFEILK</sequence>
<name>S0FLG9_RUMCE</name>
<gene>
    <name evidence="1" type="ORF">CTER_0952</name>
</gene>
<comment type="caution">
    <text evidence="1">The sequence shown here is derived from an EMBL/GenBank/DDBJ whole genome shotgun (WGS) entry which is preliminary data.</text>
</comment>
<reference evidence="1 2" key="1">
    <citation type="journal article" date="2013" name="Genome Announc.">
        <title>Draft Genome Sequence of the Cellulolytic, Mesophilic, Anaerobic Bacterium Clostridium termitidis Strain CT1112 (DSM 5398).</title>
        <authorList>
            <person name="Lal S."/>
            <person name="Ramachandran U."/>
            <person name="Zhang X."/>
            <person name="Munir R."/>
            <person name="Sparling R."/>
            <person name="Levin D.B."/>
        </authorList>
    </citation>
    <scope>NUCLEOTIDE SEQUENCE [LARGE SCALE GENOMIC DNA]</scope>
    <source>
        <strain evidence="1 2">CT1112</strain>
    </source>
</reference>
<accession>S0FLG9</accession>
<proteinExistence type="predicted"/>
<dbReference type="AlphaFoldDB" id="S0FLG9"/>
<dbReference type="Gene3D" id="3.20.20.80">
    <property type="entry name" value="Glycosidases"/>
    <property type="match status" value="1"/>
</dbReference>
<evidence type="ECO:0008006" key="3">
    <source>
        <dbReference type="Google" id="ProtNLM"/>
    </source>
</evidence>
<protein>
    <recommendedName>
        <fullName evidence="3">Glycoside hydrolase family 42 N-terminal domain-containing protein</fullName>
    </recommendedName>
</protein>
<dbReference type="STRING" id="1195236.CTER_0952"/>
<evidence type="ECO:0000313" key="2">
    <source>
        <dbReference type="Proteomes" id="UP000014155"/>
    </source>
</evidence>
<organism evidence="1 2">
    <name type="scientific">Ruminiclostridium cellobioparum subsp. termitidis CT1112</name>
    <dbReference type="NCBI Taxonomy" id="1195236"/>
    <lineage>
        <taxon>Bacteria</taxon>
        <taxon>Bacillati</taxon>
        <taxon>Bacillota</taxon>
        <taxon>Clostridia</taxon>
        <taxon>Eubacteriales</taxon>
        <taxon>Oscillospiraceae</taxon>
        <taxon>Ruminiclostridium</taxon>
    </lineage>
</organism>
<dbReference type="RefSeq" id="WP_004624400.1">
    <property type="nucleotide sequence ID" value="NZ_AORV01000022.1"/>
</dbReference>
<dbReference type="EMBL" id="AORV01000022">
    <property type="protein sequence ID" value="EMS73070.1"/>
    <property type="molecule type" value="Genomic_DNA"/>
</dbReference>
<dbReference type="InterPro" id="IPR017853">
    <property type="entry name" value="GH"/>
</dbReference>
<dbReference type="Proteomes" id="UP000014155">
    <property type="component" value="Unassembled WGS sequence"/>
</dbReference>
<dbReference type="PATRIC" id="fig|1195236.3.peg.1242"/>
<evidence type="ECO:0000313" key="1">
    <source>
        <dbReference type="EMBL" id="EMS73070.1"/>
    </source>
</evidence>
<dbReference type="eggNOG" id="COG3934">
    <property type="taxonomic scope" value="Bacteria"/>
</dbReference>
<keyword evidence="2" id="KW-1185">Reference proteome</keyword>
<dbReference type="SUPFAM" id="SSF51445">
    <property type="entry name" value="(Trans)glycosidases"/>
    <property type="match status" value="1"/>
</dbReference>